<sequence>MKGSDQEHSRGLVTALVRSSGAASLEKEEKEKEEKEEKEMLPAAGAAEPVVAGVAEPAPAVSASDASDTEQQQHSAAAASDYGGLTSSDLSDGPGDSEGGSRPLASDKGDDGLPGLDWEWAVGAHTIPVRSRRAAGRITQHTAV</sequence>
<dbReference type="KEGG" id="cre:CHLRE_22g753947v5"/>
<evidence type="ECO:0000313" key="2">
    <source>
        <dbReference type="EMBL" id="PNW69737.1"/>
    </source>
</evidence>
<feature type="compositionally biased region" description="Basic and acidic residues" evidence="1">
    <location>
        <begin position="25"/>
        <end position="40"/>
    </location>
</feature>
<dbReference type="RefSeq" id="XP_042914160.1">
    <property type="nucleotide sequence ID" value="XM_043072918.1"/>
</dbReference>
<feature type="compositionally biased region" description="Low complexity" evidence="1">
    <location>
        <begin position="42"/>
        <end position="66"/>
    </location>
</feature>
<proteinExistence type="predicted"/>
<dbReference type="InParanoid" id="A0A2K3CN81"/>
<feature type="compositionally biased region" description="Basic and acidic residues" evidence="1">
    <location>
        <begin position="1"/>
        <end position="10"/>
    </location>
</feature>
<name>A0A2K3CN81_CHLRE</name>
<reference evidence="2 3" key="1">
    <citation type="journal article" date="2007" name="Science">
        <title>The Chlamydomonas genome reveals the evolution of key animal and plant functions.</title>
        <authorList>
            <person name="Merchant S.S."/>
            <person name="Prochnik S.E."/>
            <person name="Vallon O."/>
            <person name="Harris E.H."/>
            <person name="Karpowicz S.J."/>
            <person name="Witman G.B."/>
            <person name="Terry A."/>
            <person name="Salamov A."/>
            <person name="Fritz-Laylin L.K."/>
            <person name="Marechal-Drouard L."/>
            <person name="Marshall W.F."/>
            <person name="Qu L.H."/>
            <person name="Nelson D.R."/>
            <person name="Sanderfoot A.A."/>
            <person name="Spalding M.H."/>
            <person name="Kapitonov V.V."/>
            <person name="Ren Q."/>
            <person name="Ferris P."/>
            <person name="Lindquist E."/>
            <person name="Shapiro H."/>
            <person name="Lucas S.M."/>
            <person name="Grimwood J."/>
            <person name="Schmutz J."/>
            <person name="Cardol P."/>
            <person name="Cerutti H."/>
            <person name="Chanfreau G."/>
            <person name="Chen C.L."/>
            <person name="Cognat V."/>
            <person name="Croft M.T."/>
            <person name="Dent R."/>
            <person name="Dutcher S."/>
            <person name="Fernandez E."/>
            <person name="Fukuzawa H."/>
            <person name="Gonzalez-Ballester D."/>
            <person name="Gonzalez-Halphen D."/>
            <person name="Hallmann A."/>
            <person name="Hanikenne M."/>
            <person name="Hippler M."/>
            <person name="Inwood W."/>
            <person name="Jabbari K."/>
            <person name="Kalanon M."/>
            <person name="Kuras R."/>
            <person name="Lefebvre P.A."/>
            <person name="Lemaire S.D."/>
            <person name="Lobanov A.V."/>
            <person name="Lohr M."/>
            <person name="Manuell A."/>
            <person name="Meier I."/>
            <person name="Mets L."/>
            <person name="Mittag M."/>
            <person name="Mittelmeier T."/>
            <person name="Moroney J.V."/>
            <person name="Moseley J."/>
            <person name="Napoli C."/>
            <person name="Nedelcu A.M."/>
            <person name="Niyogi K."/>
            <person name="Novoselov S.V."/>
            <person name="Paulsen I.T."/>
            <person name="Pazour G."/>
            <person name="Purton S."/>
            <person name="Ral J.P."/>
            <person name="Riano-Pachon D.M."/>
            <person name="Riekhof W."/>
            <person name="Rymarquis L."/>
            <person name="Schroda M."/>
            <person name="Stern D."/>
            <person name="Umen J."/>
            <person name="Willows R."/>
            <person name="Wilson N."/>
            <person name="Zimmer S.L."/>
            <person name="Allmer J."/>
            <person name="Balk J."/>
            <person name="Bisova K."/>
            <person name="Chen C.J."/>
            <person name="Elias M."/>
            <person name="Gendler K."/>
            <person name="Hauser C."/>
            <person name="Lamb M.R."/>
            <person name="Ledford H."/>
            <person name="Long J.C."/>
            <person name="Minagawa J."/>
            <person name="Page M.D."/>
            <person name="Pan J."/>
            <person name="Pootakham W."/>
            <person name="Roje S."/>
            <person name="Rose A."/>
            <person name="Stahlberg E."/>
            <person name="Terauchi A.M."/>
            <person name="Yang P."/>
            <person name="Ball S."/>
            <person name="Bowler C."/>
            <person name="Dieckmann C.L."/>
            <person name="Gladyshev V.N."/>
            <person name="Green P."/>
            <person name="Jorgensen R."/>
            <person name="Mayfield S."/>
            <person name="Mueller-Roeber B."/>
            <person name="Rajamani S."/>
            <person name="Sayre R.T."/>
            <person name="Brokstein P."/>
            <person name="Dubchak I."/>
            <person name="Goodstein D."/>
            <person name="Hornick L."/>
            <person name="Huang Y.W."/>
            <person name="Jhaveri J."/>
            <person name="Luo Y."/>
            <person name="Martinez D."/>
            <person name="Ngau W.C."/>
            <person name="Otillar B."/>
            <person name="Poliakov A."/>
            <person name="Porter A."/>
            <person name="Szajkowski L."/>
            <person name="Werner G."/>
            <person name="Zhou K."/>
            <person name="Grigoriev I.V."/>
            <person name="Rokhsar D.S."/>
            <person name="Grossman A.R."/>
        </authorList>
    </citation>
    <scope>NUCLEOTIDE SEQUENCE [LARGE SCALE GENOMIC DNA]</scope>
    <source>
        <strain evidence="3">CC-503</strain>
    </source>
</reference>
<evidence type="ECO:0000313" key="3">
    <source>
        <dbReference type="Proteomes" id="UP000006906"/>
    </source>
</evidence>
<protein>
    <submittedName>
        <fullName evidence="2">Uncharacterized protein</fullName>
    </submittedName>
</protein>
<feature type="region of interest" description="Disordered" evidence="1">
    <location>
        <begin position="1"/>
        <end position="117"/>
    </location>
</feature>
<organism evidence="2 3">
    <name type="scientific">Chlamydomonas reinhardtii</name>
    <name type="common">Chlamydomonas smithii</name>
    <dbReference type="NCBI Taxonomy" id="3055"/>
    <lineage>
        <taxon>Eukaryota</taxon>
        <taxon>Viridiplantae</taxon>
        <taxon>Chlorophyta</taxon>
        <taxon>core chlorophytes</taxon>
        <taxon>Chlorophyceae</taxon>
        <taxon>CS clade</taxon>
        <taxon>Chlamydomonadales</taxon>
        <taxon>Chlamydomonadaceae</taxon>
        <taxon>Chlamydomonas</taxon>
    </lineage>
</organism>
<dbReference type="Gramene" id="PNW69737">
    <property type="protein sequence ID" value="PNW69737"/>
    <property type="gene ID" value="CHLRE_22g753947v5"/>
</dbReference>
<evidence type="ECO:0000256" key="1">
    <source>
        <dbReference type="SAM" id="MobiDB-lite"/>
    </source>
</evidence>
<dbReference type="Proteomes" id="UP000006906">
    <property type="component" value="Unassembled WGS sequence"/>
</dbReference>
<accession>A0A2K3CN81</accession>
<dbReference type="EMBL" id="KZ454949">
    <property type="protein sequence ID" value="PNW69737.1"/>
    <property type="molecule type" value="Genomic_DNA"/>
</dbReference>
<dbReference type="AlphaFoldDB" id="A0A2K3CN81"/>
<dbReference type="GeneID" id="66057288"/>
<keyword evidence="3" id="KW-1185">Reference proteome</keyword>
<gene>
    <name evidence="2" type="ORF">CHLRE_22g753947v5</name>
</gene>